<dbReference type="PANTHER" id="PTHR38846:SF1">
    <property type="entry name" value="C3H1-TYPE DOMAIN-CONTAINING PROTEIN"/>
    <property type="match status" value="1"/>
</dbReference>
<sequence length="121" mass="13378">MSQEQKEEDTNTDLSTCFGHQNKLKNWQQLCRDLGVKNAEEFSSITQCKTALKSKHVNIYGRRTTEVQKEGEGDVLKGAGEERGSCQGVIEDHLLMGDGGWLGDGNSRKMDAALVYGTKLV</sequence>
<reference evidence="1 2" key="1">
    <citation type="submission" date="2016-03" db="EMBL/GenBank/DDBJ databases">
        <authorList>
            <person name="Ploux O."/>
        </authorList>
    </citation>
    <scope>NUCLEOTIDE SEQUENCE [LARGE SCALE GENOMIC DNA]</scope>
    <source>
        <strain evidence="1 2">UAMH 11012</strain>
    </source>
</reference>
<organism evidence="1 2">
    <name type="scientific">Phialocephala subalpina</name>
    <dbReference type="NCBI Taxonomy" id="576137"/>
    <lineage>
        <taxon>Eukaryota</taxon>
        <taxon>Fungi</taxon>
        <taxon>Dikarya</taxon>
        <taxon>Ascomycota</taxon>
        <taxon>Pezizomycotina</taxon>
        <taxon>Leotiomycetes</taxon>
        <taxon>Helotiales</taxon>
        <taxon>Mollisiaceae</taxon>
        <taxon>Phialocephala</taxon>
        <taxon>Phialocephala fortinii species complex</taxon>
    </lineage>
</organism>
<name>A0A1L7WBW1_9HELO</name>
<dbReference type="Proteomes" id="UP000184330">
    <property type="component" value="Unassembled WGS sequence"/>
</dbReference>
<dbReference type="OrthoDB" id="6105938at2759"/>
<accession>A0A1L7WBW1</accession>
<dbReference type="AlphaFoldDB" id="A0A1L7WBW1"/>
<proteinExistence type="predicted"/>
<protein>
    <submittedName>
        <fullName evidence="1">Uncharacterized protein</fullName>
    </submittedName>
</protein>
<dbReference type="EMBL" id="FJOG01000001">
    <property type="protein sequence ID" value="CZR50277.1"/>
    <property type="molecule type" value="Genomic_DNA"/>
</dbReference>
<evidence type="ECO:0000313" key="1">
    <source>
        <dbReference type="EMBL" id="CZR50277.1"/>
    </source>
</evidence>
<gene>
    <name evidence="1" type="ORF">PAC_00149</name>
</gene>
<dbReference type="PANTHER" id="PTHR38846">
    <property type="entry name" value="C3H1-TYPE DOMAIN-CONTAINING PROTEIN"/>
    <property type="match status" value="1"/>
</dbReference>
<keyword evidence="2" id="KW-1185">Reference proteome</keyword>
<evidence type="ECO:0000313" key="2">
    <source>
        <dbReference type="Proteomes" id="UP000184330"/>
    </source>
</evidence>